<reference evidence="1 2" key="1">
    <citation type="submission" date="2024-10" db="EMBL/GenBank/DDBJ databases">
        <authorList>
            <person name="Topkara A.R."/>
            <person name="Saygin H."/>
        </authorList>
    </citation>
    <scope>NUCLEOTIDE SEQUENCE [LARGE SCALE GENOMIC DNA]</scope>
    <source>
        <strain evidence="1 2">M3C6</strain>
    </source>
</reference>
<organism evidence="1 2">
    <name type="scientific">Nonomuraea marmarensis</name>
    <dbReference type="NCBI Taxonomy" id="3351344"/>
    <lineage>
        <taxon>Bacteria</taxon>
        <taxon>Bacillati</taxon>
        <taxon>Actinomycetota</taxon>
        <taxon>Actinomycetes</taxon>
        <taxon>Streptosporangiales</taxon>
        <taxon>Streptosporangiaceae</taxon>
        <taxon>Nonomuraea</taxon>
    </lineage>
</organism>
<gene>
    <name evidence="1" type="ORF">ACFLIM_22065</name>
</gene>
<evidence type="ECO:0000313" key="1">
    <source>
        <dbReference type="EMBL" id="MFG1705886.1"/>
    </source>
</evidence>
<accession>A0ABW7AEU9</accession>
<dbReference type="EMBL" id="JBICRM010000013">
    <property type="protein sequence ID" value="MFG1705886.1"/>
    <property type="molecule type" value="Genomic_DNA"/>
</dbReference>
<name>A0ABW7AEU9_9ACTN</name>
<comment type="caution">
    <text evidence="1">The sequence shown here is derived from an EMBL/GenBank/DDBJ whole genome shotgun (WGS) entry which is preliminary data.</text>
</comment>
<dbReference type="RefSeq" id="WP_393168254.1">
    <property type="nucleotide sequence ID" value="NZ_JBICRM010000013.1"/>
</dbReference>
<keyword evidence="2" id="KW-1185">Reference proteome</keyword>
<sequence>MPWHFTFPGWEARVEVGEWVAELRYEVTDRMRAAGIERPSASPTYSALADQAVMIIQERRKLRASLT</sequence>
<protein>
    <submittedName>
        <fullName evidence="1">Uncharacterized protein</fullName>
    </submittedName>
</protein>
<dbReference type="Proteomes" id="UP001603978">
    <property type="component" value="Unassembled WGS sequence"/>
</dbReference>
<proteinExistence type="predicted"/>
<evidence type="ECO:0000313" key="2">
    <source>
        <dbReference type="Proteomes" id="UP001603978"/>
    </source>
</evidence>